<proteinExistence type="inferred from homology"/>
<feature type="binding site" evidence="4">
    <location>
        <position position="229"/>
    </location>
    <ligand>
        <name>S-adenosyl-L-methionine</name>
        <dbReference type="ChEBI" id="CHEBI:59789"/>
    </ligand>
</feature>
<organism evidence="6">
    <name type="scientific">Schaalia odontolytica</name>
    <dbReference type="NCBI Taxonomy" id="1660"/>
    <lineage>
        <taxon>Bacteria</taxon>
        <taxon>Bacillati</taxon>
        <taxon>Actinomycetota</taxon>
        <taxon>Actinomycetes</taxon>
        <taxon>Actinomycetales</taxon>
        <taxon>Actinomycetaceae</taxon>
        <taxon>Schaalia</taxon>
    </lineage>
</organism>
<dbReference type="PROSITE" id="PS51687">
    <property type="entry name" value="SAM_MT_RNA_M5U"/>
    <property type="match status" value="1"/>
</dbReference>
<dbReference type="EMBL" id="CACRSM010000002">
    <property type="protein sequence ID" value="VYS89146.1"/>
    <property type="molecule type" value="Genomic_DNA"/>
</dbReference>
<evidence type="ECO:0000256" key="4">
    <source>
        <dbReference type="PROSITE-ProRule" id="PRU01024"/>
    </source>
</evidence>
<dbReference type="Pfam" id="PF05958">
    <property type="entry name" value="tRNA_U5-meth_tr"/>
    <property type="match status" value="1"/>
</dbReference>
<dbReference type="PROSITE" id="PS01230">
    <property type="entry name" value="TRMA_1"/>
    <property type="match status" value="1"/>
</dbReference>
<dbReference type="Gene3D" id="3.40.50.150">
    <property type="entry name" value="Vaccinia Virus protein VP39"/>
    <property type="match status" value="1"/>
</dbReference>
<evidence type="ECO:0000313" key="6">
    <source>
        <dbReference type="EMBL" id="VYS89146.1"/>
    </source>
</evidence>
<dbReference type="SUPFAM" id="SSF53335">
    <property type="entry name" value="S-adenosyl-L-methionine-dependent methyltransferases"/>
    <property type="match status" value="1"/>
</dbReference>
<feature type="binding site" evidence="4">
    <location>
        <position position="299"/>
    </location>
    <ligand>
        <name>S-adenosyl-L-methionine</name>
        <dbReference type="ChEBI" id="CHEBI:59789"/>
    </ligand>
</feature>
<feature type="binding site" evidence="4">
    <location>
        <position position="251"/>
    </location>
    <ligand>
        <name>S-adenosyl-L-methionine</name>
        <dbReference type="ChEBI" id="CHEBI:59789"/>
    </ligand>
</feature>
<gene>
    <name evidence="6" type="primary">rlmC</name>
    <name evidence="6" type="ORF">AOLFYP35_00723</name>
</gene>
<dbReference type="InterPro" id="IPR029063">
    <property type="entry name" value="SAM-dependent_MTases_sf"/>
</dbReference>
<reference evidence="6" key="1">
    <citation type="submission" date="2019-11" db="EMBL/GenBank/DDBJ databases">
        <authorList>
            <person name="Feng L."/>
        </authorList>
    </citation>
    <scope>NUCLEOTIDE SEQUENCE</scope>
    <source>
        <strain evidence="6">AodontolyticusLFYP35</strain>
    </source>
</reference>
<dbReference type="PROSITE" id="PS01231">
    <property type="entry name" value="TRMA_2"/>
    <property type="match status" value="1"/>
</dbReference>
<name>A0A6N2S7F9_9ACTO</name>
<accession>A0A6N2S7F9</accession>
<keyword evidence="2 4" id="KW-0808">Transferase</keyword>
<dbReference type="CDD" id="cd02440">
    <property type="entry name" value="AdoMet_MTases"/>
    <property type="match status" value="1"/>
</dbReference>
<dbReference type="Gene3D" id="2.40.50.1070">
    <property type="match status" value="1"/>
</dbReference>
<dbReference type="PANTHER" id="PTHR11061">
    <property type="entry name" value="RNA M5U METHYLTRANSFERASE"/>
    <property type="match status" value="1"/>
</dbReference>
<keyword evidence="3 4" id="KW-0949">S-adenosyl-L-methionine</keyword>
<feature type="binding site" evidence="4">
    <location>
        <position position="200"/>
    </location>
    <ligand>
        <name>S-adenosyl-L-methionine</name>
        <dbReference type="ChEBI" id="CHEBI:59789"/>
    </ligand>
</feature>
<evidence type="ECO:0000256" key="2">
    <source>
        <dbReference type="ARBA" id="ARBA00022679"/>
    </source>
</evidence>
<dbReference type="PANTHER" id="PTHR11061:SF30">
    <property type="entry name" value="TRNA (URACIL(54)-C(5))-METHYLTRANSFERASE"/>
    <property type="match status" value="1"/>
</dbReference>
<sequence length="368" mass="40330">MPTPYDIQLAQRQKVACELLATLPQASEMKWLHAAASVPEHYRSKAKFAVGGSAEHPTLGITGSAPSYAGVDLPHCIAHTEVIASTIEPLKAFIRELHLEPYDIARRRGELKHILVTQGSDDALMIRFVMRSKRDLALLRSKLSLLYSLIPTAQVVTVNILPAHAALVEGDEEIVISEQQTLPMLVGDVELHLGPRSFSQTNTGVASQLYRQVASWAQQGGASSLWDLYCGVGGFALHAARGGVERVSGVEISPEAIASARETSEELGVSERVSLVASDAQEWAFAQDRDHYPEAIVVNPPRRGIGTELAQWINQSDIPTVIYSSCYPKSLVSDLRLMNSYRLTEARLFDMFPHTNHMECAVLLTKIA</sequence>
<dbReference type="GO" id="GO:0070475">
    <property type="term" value="P:rRNA base methylation"/>
    <property type="evidence" value="ECO:0007669"/>
    <property type="project" value="TreeGrafter"/>
</dbReference>
<dbReference type="InterPro" id="IPR030391">
    <property type="entry name" value="MeTrfase_TrmA_CS"/>
</dbReference>
<feature type="active site" description="Nucleophile" evidence="4">
    <location>
        <position position="326"/>
    </location>
</feature>
<comment type="similarity">
    <text evidence="4">Belongs to the class I-like SAM-binding methyltransferase superfamily. RNA M5U methyltransferase family.</text>
</comment>
<dbReference type="AlphaFoldDB" id="A0A6N2S7F9"/>
<protein>
    <submittedName>
        <fullName evidence="6">23S rRNA (Uracil(747)-C(5))-methyltransferase RlmC</fullName>
        <ecNumber evidence="6">2.1.1.189</ecNumber>
    </submittedName>
</protein>
<evidence type="ECO:0000256" key="1">
    <source>
        <dbReference type="ARBA" id="ARBA00022603"/>
    </source>
</evidence>
<feature type="active site" evidence="5">
    <location>
        <position position="326"/>
    </location>
</feature>
<dbReference type="GO" id="GO:0070041">
    <property type="term" value="F:rRNA (uridine-C5-)-methyltransferase activity"/>
    <property type="evidence" value="ECO:0007669"/>
    <property type="project" value="TreeGrafter"/>
</dbReference>
<dbReference type="EC" id="2.1.1.189" evidence="6"/>
<dbReference type="InterPro" id="IPR030390">
    <property type="entry name" value="MeTrfase_TrmA_AS"/>
</dbReference>
<evidence type="ECO:0000256" key="3">
    <source>
        <dbReference type="ARBA" id="ARBA00022691"/>
    </source>
</evidence>
<evidence type="ECO:0000256" key="5">
    <source>
        <dbReference type="PROSITE-ProRule" id="PRU10015"/>
    </source>
</evidence>
<keyword evidence="1 4" id="KW-0489">Methyltransferase</keyword>
<dbReference type="InterPro" id="IPR010280">
    <property type="entry name" value="U5_MeTrfase_fam"/>
</dbReference>